<dbReference type="SUPFAM" id="SSF56317">
    <property type="entry name" value="Carbon-nitrogen hydrolase"/>
    <property type="match status" value="1"/>
</dbReference>
<keyword evidence="1" id="KW-0378">Hydrolase</keyword>
<dbReference type="PANTHER" id="PTHR43674">
    <property type="entry name" value="NITRILASE C965.09-RELATED"/>
    <property type="match status" value="1"/>
</dbReference>
<comment type="caution">
    <text evidence="3">The sequence shown here is derived from an EMBL/GenBank/DDBJ whole genome shotgun (WGS) entry which is preliminary data.</text>
</comment>
<evidence type="ECO:0000259" key="2">
    <source>
        <dbReference type="PROSITE" id="PS50263"/>
    </source>
</evidence>
<dbReference type="Gene3D" id="3.60.110.10">
    <property type="entry name" value="Carbon-nitrogen hydrolase"/>
    <property type="match status" value="1"/>
</dbReference>
<dbReference type="InterPro" id="IPR050345">
    <property type="entry name" value="Aliph_Amidase/BUP"/>
</dbReference>
<protein>
    <submittedName>
        <fullName evidence="3">Acyltransferase</fullName>
    </submittedName>
</protein>
<dbReference type="Proteomes" id="UP000037755">
    <property type="component" value="Unassembled WGS sequence"/>
</dbReference>
<sequence>MGKVKVGLVQMSCVKDKQPNLDKAIREIRNAAAKGAQIVCLQELFTSLYFCDVEDYENFKLAEAIPGPSTEALSPIAKELNVVIVASLFEKRAEGLYHNTTAVIDADGTYLGKYRKMHIPDDPAFYEKFYFTPGDLGYKTFQTKYAKIGILICWDQWYPEASRITALMGAEIMFYPTAIGWATDQDEETNKEQYDAWQIIQRSHAVANGVHVVSVNRVGFEQDGAMKFWGGSFVSNPQGKLMYLASHDQEETTVVELDTQKTDHYRTHWPFLRDRRIDSYQPITKRYLDGE</sequence>
<dbReference type="OrthoDB" id="9811121at2"/>
<dbReference type="GO" id="GO:0033388">
    <property type="term" value="P:putrescine biosynthetic process from arginine"/>
    <property type="evidence" value="ECO:0007669"/>
    <property type="project" value="TreeGrafter"/>
</dbReference>
<dbReference type="PANTHER" id="PTHR43674:SF2">
    <property type="entry name" value="BETA-UREIDOPROPIONASE"/>
    <property type="match status" value="1"/>
</dbReference>
<keyword evidence="4" id="KW-1185">Reference proteome</keyword>
<dbReference type="Pfam" id="PF00795">
    <property type="entry name" value="CN_hydrolase"/>
    <property type="match status" value="1"/>
</dbReference>
<dbReference type="InterPro" id="IPR036526">
    <property type="entry name" value="C-N_Hydrolase_sf"/>
</dbReference>
<dbReference type="RefSeq" id="WP_054406219.1">
    <property type="nucleotide sequence ID" value="NZ_FOYA01000006.1"/>
</dbReference>
<dbReference type="GO" id="GO:0016746">
    <property type="term" value="F:acyltransferase activity"/>
    <property type="evidence" value="ECO:0007669"/>
    <property type="project" value="UniProtKB-KW"/>
</dbReference>
<evidence type="ECO:0000313" key="3">
    <source>
        <dbReference type="EMBL" id="KOS05155.1"/>
    </source>
</evidence>
<dbReference type="InterPro" id="IPR003010">
    <property type="entry name" value="C-N_Hydrolase"/>
</dbReference>
<dbReference type="STRING" id="1202724.AM493_03220"/>
<proteinExistence type="predicted"/>
<feature type="domain" description="CN hydrolase" evidence="2">
    <location>
        <begin position="4"/>
        <end position="259"/>
    </location>
</feature>
<dbReference type="GO" id="GO:0050126">
    <property type="term" value="F:N-carbamoylputrescine amidase activity"/>
    <property type="evidence" value="ECO:0007669"/>
    <property type="project" value="TreeGrafter"/>
</dbReference>
<gene>
    <name evidence="3" type="ORF">AM493_03220</name>
</gene>
<organism evidence="3 4">
    <name type="scientific">Flavobacterium akiainvivens</name>
    <dbReference type="NCBI Taxonomy" id="1202724"/>
    <lineage>
        <taxon>Bacteria</taxon>
        <taxon>Pseudomonadati</taxon>
        <taxon>Bacteroidota</taxon>
        <taxon>Flavobacteriia</taxon>
        <taxon>Flavobacteriales</taxon>
        <taxon>Flavobacteriaceae</taxon>
        <taxon>Flavobacterium</taxon>
    </lineage>
</organism>
<keyword evidence="3" id="KW-0012">Acyltransferase</keyword>
<reference evidence="3 4" key="1">
    <citation type="submission" date="2015-08" db="EMBL/GenBank/DDBJ databases">
        <title>Whole genome sequence of Flavobacterium akiainvivens IK-1T, from decaying Wikstroemia oahuensis, an endemic Hawaiian shrub.</title>
        <authorList>
            <person name="Wan X."/>
            <person name="Hou S."/>
            <person name="Saito J."/>
            <person name="Donachie S."/>
        </authorList>
    </citation>
    <scope>NUCLEOTIDE SEQUENCE [LARGE SCALE GENOMIC DNA]</scope>
    <source>
        <strain evidence="3 4">IK-1</strain>
    </source>
</reference>
<name>A0A0M8M983_9FLAO</name>
<evidence type="ECO:0000256" key="1">
    <source>
        <dbReference type="ARBA" id="ARBA00022801"/>
    </source>
</evidence>
<evidence type="ECO:0000313" key="4">
    <source>
        <dbReference type="Proteomes" id="UP000037755"/>
    </source>
</evidence>
<dbReference type="CDD" id="cd07573">
    <property type="entry name" value="CPA"/>
    <property type="match status" value="1"/>
</dbReference>
<dbReference type="PATRIC" id="fig|1202724.3.peg.659"/>
<dbReference type="FunFam" id="3.60.110.10:FF:000010">
    <property type="entry name" value="Carbon-nitrogen hydrolase"/>
    <property type="match status" value="1"/>
</dbReference>
<accession>A0A0M8M983</accession>
<dbReference type="PROSITE" id="PS50263">
    <property type="entry name" value="CN_HYDROLASE"/>
    <property type="match status" value="1"/>
</dbReference>
<dbReference type="EMBL" id="LIYD01000005">
    <property type="protein sequence ID" value="KOS05155.1"/>
    <property type="molecule type" value="Genomic_DNA"/>
</dbReference>
<keyword evidence="3" id="KW-0808">Transferase</keyword>
<dbReference type="AlphaFoldDB" id="A0A0M8M983"/>